<dbReference type="GO" id="GO:0003938">
    <property type="term" value="F:IMP dehydrogenase activity"/>
    <property type="evidence" value="ECO:0007669"/>
    <property type="project" value="UniProtKB-UniRule"/>
</dbReference>
<comment type="function">
    <text evidence="13">Catalyzes the conversion of inosine 5'-phosphate (IMP) to xanthosine 5'-phosphate (XMP), the first committed and rate-limiting step in the de novo synthesis of guanine nucleotides, and therefore plays an important role in the regulation of cell growth.</text>
</comment>
<evidence type="ECO:0000256" key="10">
    <source>
        <dbReference type="ARBA" id="ARBA00023027"/>
    </source>
</evidence>
<dbReference type="GO" id="GO:0006183">
    <property type="term" value="P:GTP biosynthetic process"/>
    <property type="evidence" value="ECO:0007669"/>
    <property type="project" value="TreeGrafter"/>
</dbReference>
<evidence type="ECO:0000256" key="14">
    <source>
        <dbReference type="PIRSR" id="PIRSR000130-1"/>
    </source>
</evidence>
<organism evidence="21 22">
    <name type="scientific">Actinia tenebrosa</name>
    <name type="common">Australian red waratah sea anemone</name>
    <dbReference type="NCBI Taxonomy" id="6105"/>
    <lineage>
        <taxon>Eukaryota</taxon>
        <taxon>Metazoa</taxon>
        <taxon>Cnidaria</taxon>
        <taxon>Anthozoa</taxon>
        <taxon>Hexacorallia</taxon>
        <taxon>Actiniaria</taxon>
        <taxon>Actiniidae</taxon>
        <taxon>Actinia</taxon>
    </lineage>
</organism>
<evidence type="ECO:0000256" key="2">
    <source>
        <dbReference type="ARBA" id="ARBA00004496"/>
    </source>
</evidence>
<dbReference type="FunFam" id="3.20.20.70:FF:000007">
    <property type="entry name" value="Chromosome 19 SCAF14664, whole genome shotgun sequence"/>
    <property type="match status" value="1"/>
</dbReference>
<evidence type="ECO:0000256" key="16">
    <source>
        <dbReference type="PIRSR" id="PIRSR000130-4"/>
    </source>
</evidence>
<evidence type="ECO:0000256" key="8">
    <source>
        <dbReference type="ARBA" id="ARBA00022958"/>
    </source>
</evidence>
<dbReference type="GO" id="GO:0005737">
    <property type="term" value="C:cytoplasm"/>
    <property type="evidence" value="ECO:0007669"/>
    <property type="project" value="UniProtKB-SubCell"/>
</dbReference>
<evidence type="ECO:0000256" key="4">
    <source>
        <dbReference type="ARBA" id="ARBA00022490"/>
    </source>
</evidence>
<dbReference type="CDD" id="cd04601">
    <property type="entry name" value="CBS_pair_IMPDH"/>
    <property type="match status" value="1"/>
</dbReference>
<dbReference type="SMART" id="SM00116">
    <property type="entry name" value="CBS"/>
    <property type="match status" value="2"/>
</dbReference>
<dbReference type="PROSITE" id="PS51371">
    <property type="entry name" value="CBS"/>
    <property type="match status" value="2"/>
</dbReference>
<evidence type="ECO:0000256" key="13">
    <source>
        <dbReference type="HAMAP-Rule" id="MF_03156"/>
    </source>
</evidence>
<evidence type="ECO:0000256" key="1">
    <source>
        <dbReference type="ARBA" id="ARBA00001958"/>
    </source>
</evidence>
<evidence type="ECO:0000256" key="5">
    <source>
        <dbReference type="ARBA" id="ARBA00022723"/>
    </source>
</evidence>
<dbReference type="InterPro" id="IPR013785">
    <property type="entry name" value="Aldolase_TIM"/>
</dbReference>
<comment type="catalytic activity">
    <reaction evidence="12 13 19">
        <text>IMP + NAD(+) + H2O = XMP + NADH + H(+)</text>
        <dbReference type="Rhea" id="RHEA:11708"/>
        <dbReference type="ChEBI" id="CHEBI:15377"/>
        <dbReference type="ChEBI" id="CHEBI:15378"/>
        <dbReference type="ChEBI" id="CHEBI:57464"/>
        <dbReference type="ChEBI" id="CHEBI:57540"/>
        <dbReference type="ChEBI" id="CHEBI:57945"/>
        <dbReference type="ChEBI" id="CHEBI:58053"/>
        <dbReference type="EC" id="1.1.1.205"/>
    </reaction>
</comment>
<dbReference type="InterPro" id="IPR005990">
    <property type="entry name" value="IMP_DH"/>
</dbReference>
<dbReference type="AlphaFoldDB" id="A0A6P8IZ59"/>
<feature type="active site" description="Thioimidate intermediate" evidence="13 14">
    <location>
        <position position="343"/>
    </location>
</feature>
<comment type="caution">
    <text evidence="13">Lacks conserved residue(s) required for the propagation of feature annotation.</text>
</comment>
<evidence type="ECO:0000256" key="17">
    <source>
        <dbReference type="PROSITE-ProRule" id="PRU00703"/>
    </source>
</evidence>
<keyword evidence="8 13" id="KW-0630">Potassium</keyword>
<comment type="cofactor">
    <cofactor evidence="1 13">
        <name>K(+)</name>
        <dbReference type="ChEBI" id="CHEBI:29103"/>
    </cofactor>
</comment>
<keyword evidence="6 13" id="KW-0332">GMP biosynthesis</keyword>
<evidence type="ECO:0000256" key="12">
    <source>
        <dbReference type="ARBA" id="ARBA00048028"/>
    </source>
</evidence>
<feature type="binding site" evidence="13 15">
    <location>
        <begin position="286"/>
        <end position="288"/>
    </location>
    <ligand>
        <name>NAD(+)</name>
        <dbReference type="ChEBI" id="CHEBI:57540"/>
    </ligand>
</feature>
<dbReference type="KEGG" id="aten:116306538"/>
<reference evidence="22" key="1">
    <citation type="submission" date="2025-08" db="UniProtKB">
        <authorList>
            <consortium name="RefSeq"/>
        </authorList>
    </citation>
    <scope>IDENTIFICATION</scope>
    <source>
        <tissue evidence="22">Tentacle</tissue>
    </source>
</reference>
<keyword evidence="21" id="KW-1185">Reference proteome</keyword>
<dbReference type="Proteomes" id="UP000515163">
    <property type="component" value="Unplaced"/>
</dbReference>
<dbReference type="RefSeq" id="XP_031572477.1">
    <property type="nucleotide sequence ID" value="XM_031716617.1"/>
</dbReference>
<evidence type="ECO:0000256" key="3">
    <source>
        <dbReference type="ARBA" id="ARBA00005502"/>
    </source>
</evidence>
<dbReference type="GO" id="GO:0006177">
    <property type="term" value="P:GMP biosynthetic process"/>
    <property type="evidence" value="ECO:0007669"/>
    <property type="project" value="UniProtKB-UniRule"/>
</dbReference>
<dbReference type="GO" id="GO:0046872">
    <property type="term" value="F:metal ion binding"/>
    <property type="evidence" value="ECO:0007669"/>
    <property type="project" value="UniProtKB-UniRule"/>
</dbReference>
<accession>A0A6P8IZ59</accession>
<feature type="binding site" description="in other chain" evidence="13 16">
    <location>
        <position position="338"/>
    </location>
    <ligand>
        <name>K(+)</name>
        <dbReference type="ChEBI" id="CHEBI:29103"/>
        <note>ligand shared between two tetrameric partners</note>
    </ligand>
</feature>
<keyword evidence="4 13" id="KW-0963">Cytoplasm</keyword>
<dbReference type="SMART" id="SM01240">
    <property type="entry name" value="IMPDH"/>
    <property type="match status" value="1"/>
</dbReference>
<evidence type="ECO:0000256" key="18">
    <source>
        <dbReference type="RuleBase" id="RU003927"/>
    </source>
</evidence>
<dbReference type="EC" id="1.1.1.205" evidence="13 19"/>
<evidence type="ECO:0000313" key="21">
    <source>
        <dbReference type="Proteomes" id="UP000515163"/>
    </source>
</evidence>
<keyword evidence="10 13" id="KW-0520">NAD</keyword>
<dbReference type="CDD" id="cd00381">
    <property type="entry name" value="IMPDH"/>
    <property type="match status" value="1"/>
</dbReference>
<dbReference type="GO" id="GO:0000166">
    <property type="term" value="F:nucleotide binding"/>
    <property type="evidence" value="ECO:0007669"/>
    <property type="project" value="UniProtKB-UniRule"/>
</dbReference>
<protein>
    <recommendedName>
        <fullName evidence="13 19">Inosine-5'-monophosphate dehydrogenase</fullName>
        <shortName evidence="13">IMP dehydrogenase</shortName>
        <shortName evidence="13">IMPD</shortName>
        <shortName evidence="13">IMPDH</shortName>
        <ecNumber evidence="13 19">1.1.1.205</ecNumber>
    </recommendedName>
</protein>
<keyword evidence="11 17" id="KW-0129">CBS domain</keyword>
<comment type="similarity">
    <text evidence="3 13 18">Belongs to the IMPDH/GMPR family.</text>
</comment>
<dbReference type="PROSITE" id="PS00487">
    <property type="entry name" value="IMP_DH_GMP_RED"/>
    <property type="match status" value="1"/>
</dbReference>
<keyword evidence="7 13" id="KW-0658">Purine biosynthesis</keyword>
<feature type="binding site" description="in other chain" evidence="13 16">
    <location>
        <position position="343"/>
    </location>
    <ligand>
        <name>K(+)</name>
        <dbReference type="ChEBI" id="CHEBI:29103"/>
        <note>ligand shared between two tetrameric partners</note>
    </ligand>
</feature>
<feature type="binding site" evidence="13 15">
    <location>
        <begin position="336"/>
        <end position="338"/>
    </location>
    <ligand>
        <name>NAD(+)</name>
        <dbReference type="ChEBI" id="CHEBI:57540"/>
    </ligand>
</feature>
<evidence type="ECO:0000256" key="19">
    <source>
        <dbReference type="RuleBase" id="RU003928"/>
    </source>
</evidence>
<dbReference type="HAMAP" id="MF_01964">
    <property type="entry name" value="IMPDH"/>
    <property type="match status" value="1"/>
</dbReference>
<dbReference type="GeneID" id="116306538"/>
<gene>
    <name evidence="22" type="primary">LOC116306538</name>
</gene>
<evidence type="ECO:0000256" key="9">
    <source>
        <dbReference type="ARBA" id="ARBA00023002"/>
    </source>
</evidence>
<comment type="subunit">
    <text evidence="13">Homotetramer.</text>
</comment>
<dbReference type="SUPFAM" id="SSF51412">
    <property type="entry name" value="Inosine monophosphate dehydrogenase (IMPDH)"/>
    <property type="match status" value="2"/>
</dbReference>
<feature type="domain" description="CBS" evidence="20">
    <location>
        <begin position="191"/>
        <end position="249"/>
    </location>
</feature>
<comment type="activity regulation">
    <text evidence="13">Mycophenolic acid (MPA) is a non-competitive inhibitor that prevents formation of the closed enzyme conformation by binding to the same site as the amobile flap. In contrast, mizoribine monophosphate (MZP) is a competitive inhibitor that induces the closed conformation. MPA is a potent inhibitor of mammalian IMPDHs but a poor inhibitor of the bacterial enzymes. MZP is a more potent inhibitor of bacterial IMPDH.</text>
</comment>
<keyword evidence="9 13" id="KW-0560">Oxidoreductase</keyword>
<dbReference type="InParanoid" id="A0A6P8IZ59"/>
<dbReference type="Gene3D" id="3.20.20.70">
    <property type="entry name" value="Aldolase class I"/>
    <property type="match status" value="1"/>
</dbReference>
<evidence type="ECO:0000256" key="7">
    <source>
        <dbReference type="ARBA" id="ARBA00022755"/>
    </source>
</evidence>
<dbReference type="PIRSF" id="PIRSF000130">
    <property type="entry name" value="IMPDH"/>
    <property type="match status" value="1"/>
</dbReference>
<comment type="pathway">
    <text evidence="13 19">Purine metabolism; XMP biosynthesis via de novo pathway; XMP from IMP: step 1/1.</text>
</comment>
<comment type="subcellular location">
    <subcellularLocation>
        <location evidence="2 13">Cytoplasm</location>
    </subcellularLocation>
</comment>
<feature type="binding site" evidence="13">
    <location>
        <begin position="423"/>
        <end position="427"/>
    </location>
    <ligand>
        <name>IMP</name>
        <dbReference type="ChEBI" id="CHEBI:58053"/>
    </ligand>
</feature>
<dbReference type="Pfam" id="PF00478">
    <property type="entry name" value="IMPDH"/>
    <property type="match status" value="1"/>
</dbReference>
<dbReference type="Pfam" id="PF00571">
    <property type="entry name" value="CBS"/>
    <property type="match status" value="2"/>
</dbReference>
<dbReference type="PANTHER" id="PTHR11911:SF111">
    <property type="entry name" value="INOSINE-5'-MONOPHOSPHATE DEHYDROGENASE"/>
    <property type="match status" value="1"/>
</dbReference>
<feature type="active site" description="Proton acceptor" evidence="13 14">
    <location>
        <position position="440"/>
    </location>
</feature>
<dbReference type="InterPro" id="IPR001093">
    <property type="entry name" value="IMP_DH_GMPRt"/>
</dbReference>
<dbReference type="NCBIfam" id="TIGR01302">
    <property type="entry name" value="IMP_dehydrog"/>
    <property type="match status" value="1"/>
</dbReference>
<feature type="binding site" evidence="13">
    <location>
        <position position="452"/>
    </location>
    <ligand>
        <name>IMP</name>
        <dbReference type="ChEBI" id="CHEBI:58053"/>
    </ligand>
</feature>
<feature type="domain" description="CBS" evidence="20">
    <location>
        <begin position="126"/>
        <end position="187"/>
    </location>
</feature>
<feature type="binding site" evidence="13">
    <location>
        <begin position="399"/>
        <end position="400"/>
    </location>
    <ligand>
        <name>IMP</name>
        <dbReference type="ChEBI" id="CHEBI:58053"/>
    </ligand>
</feature>
<evidence type="ECO:0000313" key="22">
    <source>
        <dbReference type="RefSeq" id="XP_031572477.1"/>
    </source>
</evidence>
<feature type="binding site" description="in other chain" evidence="13 16">
    <location>
        <position position="340"/>
    </location>
    <ligand>
        <name>K(+)</name>
        <dbReference type="ChEBI" id="CHEBI:29103"/>
        <note>ligand shared between two tetrameric partners</note>
    </ligand>
</feature>
<evidence type="ECO:0000259" key="20">
    <source>
        <dbReference type="PROSITE" id="PS51371"/>
    </source>
</evidence>
<keyword evidence="5 13" id="KW-0479">Metal-binding</keyword>
<dbReference type="OrthoDB" id="416622at2759"/>
<name>A0A6P8IZ59_ACTTE</name>
<feature type="binding site" evidence="13">
    <location>
        <position position="341"/>
    </location>
    <ligand>
        <name>IMP</name>
        <dbReference type="ChEBI" id="CHEBI:58053"/>
    </ligand>
</feature>
<dbReference type="InterPro" id="IPR000644">
    <property type="entry name" value="CBS_dom"/>
</dbReference>
<dbReference type="UniPathway" id="UPA00601">
    <property type="reaction ID" value="UER00295"/>
</dbReference>
<dbReference type="InterPro" id="IPR015875">
    <property type="entry name" value="IMP_DH/GMP_Rdtase_CS"/>
</dbReference>
<sequence length="525" mass="56867">MGSTSSPDKTSQSVNYLISGHTSYVPEDGLSASTLFTGSEGLTYDDFIILPGYIDFTSDDVDLSSALTRNITIKTPFVSSPMDTVTESNMAIAMALHGGIGIIHHNCSIEMQANEVRQVKKFKQGFINDPIVLSPRHTIRDVMEIKEKYGFSGIPLTENGCMGGELAGIITSRDIDFLTPNQFNSPISEFMTPMASLVFGRDDCTLLEANEILQKSKKGKLPIVNENMELVSLIAYSDLKKNRNFPLASKDKKKQLLVGAAVGTHQEDKQRIDALVHAGVDVIVLDSSQGNSVFQIEMIKHCKDKYPELEIIAGNVVTASQAKNLIDAGADGLRVGMGSGSICITQEIMAVGRSQATAVFKVAEYARRFGIPVMADGGIRSVGDITKALSAGSSTVMMGSLLAGTSEAPGEYYFSNGTRLKKYRGMGSLDALEFKSSQSRYFVESNRMKVAQGVSGAVVDKGSVHRFVPYLVSGLQHGCQDMGAKSLSIMRSMMYSGQLKFEKRSSAAKSEGSVHSLHSYEKRLF</sequence>
<feature type="binding site" evidence="13">
    <location>
        <begin position="376"/>
        <end position="378"/>
    </location>
    <ligand>
        <name>IMP</name>
        <dbReference type="ChEBI" id="CHEBI:58053"/>
    </ligand>
</feature>
<dbReference type="PANTHER" id="PTHR11911">
    <property type="entry name" value="INOSINE-5-MONOPHOSPHATE DEHYDROGENASE RELATED"/>
    <property type="match status" value="1"/>
</dbReference>
<proteinExistence type="inferred from homology"/>
<evidence type="ECO:0000256" key="6">
    <source>
        <dbReference type="ARBA" id="ARBA00022749"/>
    </source>
</evidence>
<evidence type="ECO:0000256" key="11">
    <source>
        <dbReference type="ARBA" id="ARBA00023122"/>
    </source>
</evidence>
<evidence type="ECO:0000256" key="15">
    <source>
        <dbReference type="PIRSR" id="PIRSR000130-3"/>
    </source>
</evidence>